<keyword evidence="2" id="KW-0378">Hydrolase</keyword>
<dbReference type="EMBL" id="LHPG02000003">
    <property type="protein sequence ID" value="PRW59779.1"/>
    <property type="molecule type" value="Genomic_DNA"/>
</dbReference>
<comment type="caution">
    <text evidence="2">The sequence shown here is derived from an EMBL/GenBank/DDBJ whole genome shotgun (WGS) entry which is preliminary data.</text>
</comment>
<feature type="chain" id="PRO_5015122792" evidence="1">
    <location>
        <begin position="24"/>
        <end position="116"/>
    </location>
</feature>
<evidence type="ECO:0000313" key="3">
    <source>
        <dbReference type="Proteomes" id="UP000239899"/>
    </source>
</evidence>
<reference evidence="2 3" key="1">
    <citation type="journal article" date="2018" name="Plant J.">
        <title>Genome sequences of Chlorella sorokiniana UTEX 1602 and Micractinium conductrix SAG 241.80: implications to maltose excretion by a green alga.</title>
        <authorList>
            <person name="Arriola M.B."/>
            <person name="Velmurugan N."/>
            <person name="Zhang Y."/>
            <person name="Plunkett M.H."/>
            <person name="Hondzo H."/>
            <person name="Barney B.M."/>
        </authorList>
    </citation>
    <scope>NUCLEOTIDE SEQUENCE [LARGE SCALE GENOMIC DNA]</scope>
    <source>
        <strain evidence="3">UTEX 1602</strain>
    </source>
</reference>
<evidence type="ECO:0000313" key="2">
    <source>
        <dbReference type="EMBL" id="PRW59779.1"/>
    </source>
</evidence>
<proteinExistence type="predicted"/>
<dbReference type="AlphaFoldDB" id="A0A2P6U0D7"/>
<evidence type="ECO:0000256" key="1">
    <source>
        <dbReference type="SAM" id="SignalP"/>
    </source>
</evidence>
<keyword evidence="3" id="KW-1185">Reference proteome</keyword>
<keyword evidence="2" id="KW-0645">Protease</keyword>
<feature type="signal peptide" evidence="1">
    <location>
        <begin position="1"/>
        <end position="23"/>
    </location>
</feature>
<name>A0A2P6U0D7_CHLSO</name>
<sequence>MKTCTALLLALAVGTALLGFAAADAPAAPAIPPELARALDQNPESQEELMALLAAGQSEQVPDLGRKADPAAGGHRRALLACTTCNQFTALWKCWINYPCRGASMGYCKHGCCACS</sequence>
<protein>
    <submittedName>
        <fullName evidence="2">Serine protease</fullName>
    </submittedName>
</protein>
<organism evidence="2 3">
    <name type="scientific">Chlorella sorokiniana</name>
    <name type="common">Freshwater green alga</name>
    <dbReference type="NCBI Taxonomy" id="3076"/>
    <lineage>
        <taxon>Eukaryota</taxon>
        <taxon>Viridiplantae</taxon>
        <taxon>Chlorophyta</taxon>
        <taxon>core chlorophytes</taxon>
        <taxon>Trebouxiophyceae</taxon>
        <taxon>Chlorellales</taxon>
        <taxon>Chlorellaceae</taxon>
        <taxon>Chlorella clade</taxon>
        <taxon>Chlorella</taxon>
    </lineage>
</organism>
<dbReference type="Proteomes" id="UP000239899">
    <property type="component" value="Unassembled WGS sequence"/>
</dbReference>
<accession>A0A2P6U0D7</accession>
<dbReference type="GO" id="GO:0008233">
    <property type="term" value="F:peptidase activity"/>
    <property type="evidence" value="ECO:0007669"/>
    <property type="project" value="UniProtKB-KW"/>
</dbReference>
<keyword evidence="1" id="KW-0732">Signal</keyword>
<gene>
    <name evidence="2" type="ORF">C2E21_1770</name>
</gene>
<dbReference type="GO" id="GO:0006508">
    <property type="term" value="P:proteolysis"/>
    <property type="evidence" value="ECO:0007669"/>
    <property type="project" value="UniProtKB-KW"/>
</dbReference>